<keyword evidence="1" id="KW-0560">Oxidoreductase</keyword>
<dbReference type="EMBL" id="VFML01000001">
    <property type="protein sequence ID" value="TQJ02805.1"/>
    <property type="molecule type" value="Genomic_DNA"/>
</dbReference>
<dbReference type="GO" id="GO:0016627">
    <property type="term" value="F:oxidoreductase activity, acting on the CH-CH group of donors"/>
    <property type="evidence" value="ECO:0007669"/>
    <property type="project" value="TreeGrafter"/>
</dbReference>
<accession>A0A542DIJ3</accession>
<dbReference type="GO" id="GO:0005829">
    <property type="term" value="C:cytosol"/>
    <property type="evidence" value="ECO:0007669"/>
    <property type="project" value="TreeGrafter"/>
</dbReference>
<dbReference type="Gene3D" id="2.30.110.10">
    <property type="entry name" value="Electron Transport, Fmn-binding Protein, Chain A"/>
    <property type="match status" value="1"/>
</dbReference>
<organism evidence="2 3">
    <name type="scientific">Amycolatopsis cihanbeyliensis</name>
    <dbReference type="NCBI Taxonomy" id="1128664"/>
    <lineage>
        <taxon>Bacteria</taxon>
        <taxon>Bacillati</taxon>
        <taxon>Actinomycetota</taxon>
        <taxon>Actinomycetes</taxon>
        <taxon>Pseudonocardiales</taxon>
        <taxon>Pseudonocardiaceae</taxon>
        <taxon>Amycolatopsis</taxon>
    </lineage>
</organism>
<reference evidence="2 3" key="1">
    <citation type="submission" date="2019-06" db="EMBL/GenBank/DDBJ databases">
        <title>Sequencing the genomes of 1000 actinobacteria strains.</title>
        <authorList>
            <person name="Klenk H.-P."/>
        </authorList>
    </citation>
    <scope>NUCLEOTIDE SEQUENCE [LARGE SCALE GENOMIC DNA]</scope>
    <source>
        <strain evidence="2 3">DSM 45679</strain>
    </source>
</reference>
<evidence type="ECO:0000313" key="2">
    <source>
        <dbReference type="EMBL" id="TQJ02805.1"/>
    </source>
</evidence>
<sequence length="150" mass="17139">MTTTMTRTQREEFLADTRIAVLSVASDDHRPPLTVPVFYGYQPGGEITFFTGTEGRRARKTRLIERAKVLSICVQREEPPFQYVTVEGTLAGIERPPSAEQLRNVIRRYVPEDVARQWVEEEIGNPAGTLVLFRVRPDRWLSMDAGEDMK</sequence>
<comment type="caution">
    <text evidence="2">The sequence shown here is derived from an EMBL/GenBank/DDBJ whole genome shotgun (WGS) entry which is preliminary data.</text>
</comment>
<dbReference type="PANTHER" id="PTHR35176:SF6">
    <property type="entry name" value="HEME OXYGENASE HI_0854-RELATED"/>
    <property type="match status" value="1"/>
</dbReference>
<dbReference type="InterPro" id="IPR012349">
    <property type="entry name" value="Split_barrel_FMN-bd"/>
</dbReference>
<proteinExistence type="predicted"/>
<dbReference type="InterPro" id="IPR052019">
    <property type="entry name" value="F420H2_bilvrd_red/Heme_oxyg"/>
</dbReference>
<dbReference type="Pfam" id="PF12900">
    <property type="entry name" value="Pyridox_ox_2"/>
    <property type="match status" value="1"/>
</dbReference>
<gene>
    <name evidence="2" type="ORF">FB471_2550</name>
</gene>
<dbReference type="InterPro" id="IPR024747">
    <property type="entry name" value="Pyridox_Oxase-rel"/>
</dbReference>
<evidence type="ECO:0000256" key="1">
    <source>
        <dbReference type="ARBA" id="ARBA00023002"/>
    </source>
</evidence>
<dbReference type="PANTHER" id="PTHR35176">
    <property type="entry name" value="HEME OXYGENASE HI_0854-RELATED"/>
    <property type="match status" value="1"/>
</dbReference>
<dbReference type="SUPFAM" id="SSF50475">
    <property type="entry name" value="FMN-binding split barrel"/>
    <property type="match status" value="1"/>
</dbReference>
<protein>
    <submittedName>
        <fullName evidence="2">General stress protein 26</fullName>
    </submittedName>
</protein>
<evidence type="ECO:0000313" key="3">
    <source>
        <dbReference type="Proteomes" id="UP000320876"/>
    </source>
</evidence>
<keyword evidence="3" id="KW-1185">Reference proteome</keyword>
<dbReference type="GO" id="GO:0070967">
    <property type="term" value="F:coenzyme F420 binding"/>
    <property type="evidence" value="ECO:0007669"/>
    <property type="project" value="TreeGrafter"/>
</dbReference>
<dbReference type="RefSeq" id="WP_246076376.1">
    <property type="nucleotide sequence ID" value="NZ_VFML01000001.1"/>
</dbReference>
<dbReference type="Proteomes" id="UP000320876">
    <property type="component" value="Unassembled WGS sequence"/>
</dbReference>
<dbReference type="AlphaFoldDB" id="A0A542DIJ3"/>
<name>A0A542DIJ3_AMYCI</name>